<evidence type="ECO:0008006" key="3">
    <source>
        <dbReference type="Google" id="ProtNLM"/>
    </source>
</evidence>
<dbReference type="OrthoDB" id="2736244at2"/>
<accession>A0A385YWA9</accession>
<proteinExistence type="predicted"/>
<name>A0A385YWA9_9BACL</name>
<evidence type="ECO:0000313" key="2">
    <source>
        <dbReference type="Proteomes" id="UP000265725"/>
    </source>
</evidence>
<keyword evidence="2" id="KW-1185">Reference proteome</keyword>
<dbReference type="Pfam" id="PF17277">
    <property type="entry name" value="DUF5342"/>
    <property type="match status" value="1"/>
</dbReference>
<dbReference type="Proteomes" id="UP000265725">
    <property type="component" value="Chromosome"/>
</dbReference>
<dbReference type="RefSeq" id="WP_119883904.1">
    <property type="nucleotide sequence ID" value="NZ_CP032418.1"/>
</dbReference>
<dbReference type="KEGG" id="paek:D3873_10010"/>
<dbReference type="AlphaFoldDB" id="A0A385YWA9"/>
<evidence type="ECO:0000313" key="1">
    <source>
        <dbReference type="EMBL" id="AYC30187.1"/>
    </source>
</evidence>
<gene>
    <name evidence="1" type="ORF">D3873_10010</name>
</gene>
<protein>
    <recommendedName>
        <fullName evidence="3">YheE family protein</fullName>
    </recommendedName>
</protein>
<dbReference type="EMBL" id="CP032418">
    <property type="protein sequence ID" value="AYC30187.1"/>
    <property type="molecule type" value="Genomic_DNA"/>
</dbReference>
<dbReference type="InterPro" id="IPR017263">
    <property type="entry name" value="UCP037692"/>
</dbReference>
<organism evidence="1 2">
    <name type="scientific">Paenisporosarcina cavernae</name>
    <dbReference type="NCBI Taxonomy" id="2320858"/>
    <lineage>
        <taxon>Bacteria</taxon>
        <taxon>Bacillati</taxon>
        <taxon>Bacillota</taxon>
        <taxon>Bacilli</taxon>
        <taxon>Bacillales</taxon>
        <taxon>Caryophanaceae</taxon>
        <taxon>Paenisporosarcina</taxon>
    </lineage>
</organism>
<reference evidence="2" key="1">
    <citation type="submission" date="2018-09" db="EMBL/GenBank/DDBJ databases">
        <authorList>
            <person name="Zhu H."/>
        </authorList>
    </citation>
    <scope>NUCLEOTIDE SEQUENCE [LARGE SCALE GENOMIC DNA]</scope>
    <source>
        <strain evidence="2">K2R23-3</strain>
    </source>
</reference>
<sequence length="67" mass="8060">MLQHFQFKPMYENKSLPGWIISFYYQSKKFTADYQKDGAISWHGEAPDNLETVEKMVHELMLFHVYD</sequence>